<dbReference type="InterPro" id="IPR050491">
    <property type="entry name" value="AmpC-like"/>
</dbReference>
<dbReference type="Gene3D" id="3.40.710.10">
    <property type="entry name" value="DD-peptidase/beta-lactamase superfamily"/>
    <property type="match status" value="2"/>
</dbReference>
<protein>
    <submittedName>
        <fullName evidence="4">Beta-lactamase/transpeptidase-like protein</fullName>
    </submittedName>
</protein>
<evidence type="ECO:0000313" key="4">
    <source>
        <dbReference type="EMBL" id="KAH7239784.1"/>
    </source>
</evidence>
<organism evidence="4 5">
    <name type="scientific">Fusarium solani</name>
    <name type="common">Filamentous fungus</name>
    <dbReference type="NCBI Taxonomy" id="169388"/>
    <lineage>
        <taxon>Eukaryota</taxon>
        <taxon>Fungi</taxon>
        <taxon>Dikarya</taxon>
        <taxon>Ascomycota</taxon>
        <taxon>Pezizomycotina</taxon>
        <taxon>Sordariomycetes</taxon>
        <taxon>Hypocreomycetidae</taxon>
        <taxon>Hypocreales</taxon>
        <taxon>Nectriaceae</taxon>
        <taxon>Fusarium</taxon>
        <taxon>Fusarium solani species complex</taxon>
    </lineage>
</organism>
<dbReference type="Pfam" id="PF11954">
    <property type="entry name" value="DUF3471"/>
    <property type="match status" value="1"/>
</dbReference>
<evidence type="ECO:0000256" key="1">
    <source>
        <dbReference type="ARBA" id="ARBA00038215"/>
    </source>
</evidence>
<accession>A0A9P9GKQ4</accession>
<evidence type="ECO:0000313" key="5">
    <source>
        <dbReference type="Proteomes" id="UP000736672"/>
    </source>
</evidence>
<proteinExistence type="inferred from homology"/>
<dbReference type="InterPro" id="IPR001466">
    <property type="entry name" value="Beta-lactam-related"/>
</dbReference>
<keyword evidence="5" id="KW-1185">Reference proteome</keyword>
<dbReference type="Pfam" id="PF00144">
    <property type="entry name" value="Beta-lactamase"/>
    <property type="match status" value="1"/>
</dbReference>
<dbReference type="InterPro" id="IPR012338">
    <property type="entry name" value="Beta-lactam/transpept-like"/>
</dbReference>
<dbReference type="PANTHER" id="PTHR46825">
    <property type="entry name" value="D-ALANYL-D-ALANINE-CARBOXYPEPTIDASE/ENDOPEPTIDASE AMPH"/>
    <property type="match status" value="1"/>
</dbReference>
<sequence>MGQYSPYRSRSDALRRLERDASQVEAIRKLFQAPSLSVGVYYKGSKLWTKGFGCANLETGLVPNAKTVYSIGSCTKGFTGTALSLLAERGTIDLSNPVSSKISGLKTEQNPVVAKNMTFRDMLSHCAGLSPMPFEVLGRHGEVIAKHEDIVRIFNHLPRAAEFKSEWMYNNWLFALAGILIVQESNSSYGDFIEREIIRKVGMNRTYTNSSFDKNHALPYLVFDGKEPKAVKLPSLDDGVAFDSSGAIRSCVDDLLLWSKALMQAWRAEPSSRRHDAHQKAGRDPSCVPRLSRLFSRFSKKQLMASMAAAQKPHFPLARDERQQYALGLFNLHLPTTEMNIVTNPDVNGRGYSIGKDSGERLVIGHTGELGGFLSAFWTFPEEDCAIVVLTNSFQVNGDPTNLIAQLLAQTLFDMRPIVDFVEVAKNVVHNARGRWDTIQKEWTTHRILNTTHKFLATYVGEYENEGLAMKLSVSVSGDDKYPLRLCINGLESQVFDLYHYHTDSWTFLGETRDDCIEKGYSMYLLSWESWIIKFDLYENGRFCKVKWRLDTDKRLEPQEFLRKKC</sequence>
<evidence type="ECO:0000259" key="3">
    <source>
        <dbReference type="Pfam" id="PF11954"/>
    </source>
</evidence>
<dbReference type="InterPro" id="IPR021860">
    <property type="entry name" value="Peptidase_S12_Pab87-rel_C"/>
</dbReference>
<feature type="domain" description="Peptidase S12 Pab87-related C-terminal" evidence="3">
    <location>
        <begin position="452"/>
        <end position="561"/>
    </location>
</feature>
<dbReference type="OrthoDB" id="5946976at2759"/>
<gene>
    <name evidence="4" type="ORF">B0J15DRAFT_141679</name>
</gene>
<dbReference type="Proteomes" id="UP000736672">
    <property type="component" value="Unassembled WGS sequence"/>
</dbReference>
<dbReference type="PANTHER" id="PTHR46825:SF14">
    <property type="entry name" value="BETA-LACTAMASE-RELATED DOMAIN-CONTAINING PROTEIN"/>
    <property type="match status" value="1"/>
</dbReference>
<name>A0A9P9GKQ4_FUSSL</name>
<dbReference type="AlphaFoldDB" id="A0A9P9GKQ4"/>
<evidence type="ECO:0000259" key="2">
    <source>
        <dbReference type="Pfam" id="PF00144"/>
    </source>
</evidence>
<dbReference type="SUPFAM" id="SSF56601">
    <property type="entry name" value="beta-lactamase/transpeptidase-like"/>
    <property type="match status" value="1"/>
</dbReference>
<feature type="domain" description="Beta-lactamase-related" evidence="2">
    <location>
        <begin position="27"/>
        <end position="401"/>
    </location>
</feature>
<reference evidence="4" key="1">
    <citation type="journal article" date="2021" name="Nat. Commun.">
        <title>Genetic determinants of endophytism in the Arabidopsis root mycobiome.</title>
        <authorList>
            <person name="Mesny F."/>
            <person name="Miyauchi S."/>
            <person name="Thiergart T."/>
            <person name="Pickel B."/>
            <person name="Atanasova L."/>
            <person name="Karlsson M."/>
            <person name="Huettel B."/>
            <person name="Barry K.W."/>
            <person name="Haridas S."/>
            <person name="Chen C."/>
            <person name="Bauer D."/>
            <person name="Andreopoulos W."/>
            <person name="Pangilinan J."/>
            <person name="LaButti K."/>
            <person name="Riley R."/>
            <person name="Lipzen A."/>
            <person name="Clum A."/>
            <person name="Drula E."/>
            <person name="Henrissat B."/>
            <person name="Kohler A."/>
            <person name="Grigoriev I.V."/>
            <person name="Martin F.M."/>
            <person name="Hacquard S."/>
        </authorList>
    </citation>
    <scope>NUCLEOTIDE SEQUENCE</scope>
    <source>
        <strain evidence="4">FSSC 5 MPI-SDFR-AT-0091</strain>
    </source>
</reference>
<dbReference type="EMBL" id="JAGTJS010000021">
    <property type="protein sequence ID" value="KAH7239784.1"/>
    <property type="molecule type" value="Genomic_DNA"/>
</dbReference>
<comment type="similarity">
    <text evidence="1">Belongs to the peptidase S12 family.</text>
</comment>
<comment type="caution">
    <text evidence="4">The sequence shown here is derived from an EMBL/GenBank/DDBJ whole genome shotgun (WGS) entry which is preliminary data.</text>
</comment>